<dbReference type="FunCoup" id="A8XE56">
    <property type="interactions" value="41"/>
</dbReference>
<evidence type="ECO:0000256" key="4">
    <source>
        <dbReference type="ARBA" id="ARBA00022771"/>
    </source>
</evidence>
<evidence type="ECO:0000256" key="6">
    <source>
        <dbReference type="ARBA" id="ARBA00023125"/>
    </source>
</evidence>
<evidence type="ECO:0000259" key="10">
    <source>
        <dbReference type="PROSITE" id="PS50157"/>
    </source>
</evidence>
<dbReference type="Gene3D" id="3.30.160.60">
    <property type="entry name" value="Classic Zinc Finger"/>
    <property type="match status" value="2"/>
</dbReference>
<feature type="compositionally biased region" description="Low complexity" evidence="9">
    <location>
        <begin position="186"/>
        <end position="211"/>
    </location>
</feature>
<dbReference type="FunFam" id="3.30.160.60:FF:005170">
    <property type="match status" value="1"/>
</dbReference>
<feature type="compositionally biased region" description="Polar residues" evidence="9">
    <location>
        <begin position="1179"/>
        <end position="1196"/>
    </location>
</feature>
<evidence type="ECO:0000256" key="9">
    <source>
        <dbReference type="SAM" id="MobiDB-lite"/>
    </source>
</evidence>
<evidence type="ECO:0000313" key="12">
    <source>
        <dbReference type="Proteomes" id="UP000008549"/>
    </source>
</evidence>
<evidence type="ECO:0000256" key="7">
    <source>
        <dbReference type="ARBA" id="ARBA00023242"/>
    </source>
</evidence>
<dbReference type="GO" id="GO:0005634">
    <property type="term" value="C:nucleus"/>
    <property type="evidence" value="ECO:0007669"/>
    <property type="project" value="UniProtKB-SubCell"/>
</dbReference>
<feature type="compositionally biased region" description="Basic residues" evidence="9">
    <location>
        <begin position="133"/>
        <end position="142"/>
    </location>
</feature>
<feature type="compositionally biased region" description="Acidic residues" evidence="9">
    <location>
        <begin position="478"/>
        <end position="496"/>
    </location>
</feature>
<feature type="compositionally biased region" description="Basic and acidic residues" evidence="9">
    <location>
        <begin position="514"/>
        <end position="551"/>
    </location>
</feature>
<evidence type="ECO:0000256" key="3">
    <source>
        <dbReference type="ARBA" id="ARBA00022737"/>
    </source>
</evidence>
<evidence type="ECO:0000313" key="11">
    <source>
        <dbReference type="EMBL" id="CAP30928.2"/>
    </source>
</evidence>
<feature type="compositionally biased region" description="Acidic residues" evidence="9">
    <location>
        <begin position="258"/>
        <end position="272"/>
    </location>
</feature>
<reference evidence="11 12" key="1">
    <citation type="journal article" date="2003" name="PLoS Biol.">
        <title>The genome sequence of Caenorhabditis briggsae: a platform for comparative genomics.</title>
        <authorList>
            <person name="Stein L.D."/>
            <person name="Bao Z."/>
            <person name="Blasiar D."/>
            <person name="Blumenthal T."/>
            <person name="Brent M.R."/>
            <person name="Chen N."/>
            <person name="Chinwalla A."/>
            <person name="Clarke L."/>
            <person name="Clee C."/>
            <person name="Coghlan A."/>
            <person name="Coulson A."/>
            <person name="D'Eustachio P."/>
            <person name="Fitch D.H."/>
            <person name="Fulton L.A."/>
            <person name="Fulton R.E."/>
            <person name="Griffiths-Jones S."/>
            <person name="Harris T.W."/>
            <person name="Hillier L.W."/>
            <person name="Kamath R."/>
            <person name="Kuwabara P.E."/>
            <person name="Mardis E.R."/>
            <person name="Marra M.A."/>
            <person name="Miner T.L."/>
            <person name="Minx P."/>
            <person name="Mullikin J.C."/>
            <person name="Plumb R.W."/>
            <person name="Rogers J."/>
            <person name="Schein J.E."/>
            <person name="Sohrmann M."/>
            <person name="Spieth J."/>
            <person name="Stajich J.E."/>
            <person name="Wei C."/>
            <person name="Willey D."/>
            <person name="Wilson R.K."/>
            <person name="Durbin R."/>
            <person name="Waterston R.H."/>
        </authorList>
    </citation>
    <scope>NUCLEOTIDE SEQUENCE [LARGE SCALE GENOMIC DNA]</scope>
    <source>
        <strain evidence="11 12">AF16</strain>
    </source>
</reference>
<dbReference type="GO" id="GO:0006357">
    <property type="term" value="P:regulation of transcription by RNA polymerase II"/>
    <property type="evidence" value="ECO:0000318"/>
    <property type="project" value="GO_Central"/>
</dbReference>
<keyword evidence="5" id="KW-0862">Zinc</keyword>
<keyword evidence="12" id="KW-1185">Reference proteome</keyword>
<feature type="compositionally biased region" description="Low complexity" evidence="9">
    <location>
        <begin position="372"/>
        <end position="381"/>
    </location>
</feature>
<feature type="compositionally biased region" description="Acidic residues" evidence="9">
    <location>
        <begin position="1107"/>
        <end position="1123"/>
    </location>
</feature>
<feature type="compositionally biased region" description="Acidic residues" evidence="9">
    <location>
        <begin position="57"/>
        <end position="73"/>
    </location>
</feature>
<evidence type="ECO:0000256" key="1">
    <source>
        <dbReference type="ARBA" id="ARBA00004123"/>
    </source>
</evidence>
<protein>
    <submittedName>
        <fullName evidence="11">Protein CBR-SPR-4</fullName>
    </submittedName>
</protein>
<name>A8XE56_CAEBR</name>
<keyword evidence="7" id="KW-0539">Nucleus</keyword>
<dbReference type="PANTHER" id="PTHR24392">
    <property type="entry name" value="ZINC FINGER PROTEIN"/>
    <property type="match status" value="1"/>
</dbReference>
<dbReference type="WormBase" id="CBG11849">
    <property type="protein sequence ID" value="CBP42307"/>
    <property type="gene ID" value="WBGene00032896"/>
    <property type="gene designation" value="Cbr-spr-4"/>
</dbReference>
<evidence type="ECO:0000256" key="8">
    <source>
        <dbReference type="PROSITE-ProRule" id="PRU00042"/>
    </source>
</evidence>
<gene>
    <name evidence="13" type="primary">spr-4</name>
    <name evidence="11" type="synonym">Cbr-spr-4</name>
    <name evidence="13" type="ORF">CBG11849</name>
    <name evidence="11" type="ORF">CBG_11849</name>
</gene>
<comment type="subcellular location">
    <subcellularLocation>
        <location evidence="1">Nucleus</location>
    </subcellularLocation>
</comment>
<evidence type="ECO:0000313" key="13">
    <source>
        <dbReference type="WormBase" id="CBG11849"/>
    </source>
</evidence>
<feature type="compositionally biased region" description="Basic residues" evidence="9">
    <location>
        <begin position="1128"/>
        <end position="1137"/>
    </location>
</feature>
<dbReference type="HOGENOM" id="CLU_260867_0_0_1"/>
<dbReference type="EMBL" id="HE601268">
    <property type="protein sequence ID" value="CAP30928.2"/>
    <property type="molecule type" value="Genomic_DNA"/>
</dbReference>
<dbReference type="InterPro" id="IPR013087">
    <property type="entry name" value="Znf_C2H2_type"/>
</dbReference>
<accession>A8XE56</accession>
<dbReference type="InterPro" id="IPR036236">
    <property type="entry name" value="Znf_C2H2_sf"/>
</dbReference>
<dbReference type="PROSITE" id="PS00028">
    <property type="entry name" value="ZINC_FINGER_C2H2_1"/>
    <property type="match status" value="1"/>
</dbReference>
<keyword evidence="6" id="KW-0238">DNA-binding</keyword>
<dbReference type="STRING" id="6238.A8XE56"/>
<feature type="domain" description="C2H2-type" evidence="10">
    <location>
        <begin position="906"/>
        <end position="933"/>
    </location>
</feature>
<evidence type="ECO:0000256" key="5">
    <source>
        <dbReference type="ARBA" id="ARBA00022833"/>
    </source>
</evidence>
<feature type="region of interest" description="Disordered" evidence="9">
    <location>
        <begin position="463"/>
        <end position="559"/>
    </location>
</feature>
<dbReference type="InParanoid" id="A8XE56"/>
<organism evidence="11 12">
    <name type="scientific">Caenorhabditis briggsae</name>
    <dbReference type="NCBI Taxonomy" id="6238"/>
    <lineage>
        <taxon>Eukaryota</taxon>
        <taxon>Metazoa</taxon>
        <taxon>Ecdysozoa</taxon>
        <taxon>Nematoda</taxon>
        <taxon>Chromadorea</taxon>
        <taxon>Rhabditida</taxon>
        <taxon>Rhabditina</taxon>
        <taxon>Rhabditomorpha</taxon>
        <taxon>Rhabditoidea</taxon>
        <taxon>Rhabditidae</taxon>
        <taxon>Peloderinae</taxon>
        <taxon>Caenorhabditis</taxon>
    </lineage>
</organism>
<dbReference type="SUPFAM" id="SSF57667">
    <property type="entry name" value="beta-beta-alpha zinc fingers"/>
    <property type="match status" value="2"/>
</dbReference>
<proteinExistence type="predicted"/>
<feature type="region of interest" description="Disordered" evidence="9">
    <location>
        <begin position="1065"/>
        <end position="1221"/>
    </location>
</feature>
<sequence length="1547" mass="174151">MSSVPTTSSAPVTPSAPAAAASADDSLRRSKRRKFTLDVVAAAHGNNQKRRKRDYGEVADSDDDAYDDLDDSEAGGGAYAEQLNVETGGGAGSDGRRRSRRSTAVFHGYQQDTYDNWVEIDRPRNPKIIKNGRSLKPRKKKFQMSGPFACHKCPSRYESKSSLANHSGRSLSFGVLSPQISPVTTAGAIPAPDAASAGSPASDSSDSAPAPEAQNTSMDSSTSTASLVAPDLSVEPLPEAPEGHDDDGDEAAPLLDAENPEDEEDEDDGPPVLEREDEQREVDQEREVSESPDHLAVRKSGRTSKPTQKKLEEKKPRKYTKQQQKTLPILDALPPVLDDTTASGRLQEDTPSPRGSLPTTSAPSSVTPPPVVQKQTPPVVQKETSKRGVPCSKCPYTCSSVTRLQRHFRGHTLDEGYICPEPECHFMCRKRGFIAKHYILHSKPLLGQPKFCRKVINKKNGKVTIEEVEDPNHPSTGEEPEDLDTSVEDVTMEEEEAPPKLEVEEKPKKRKYEKKSPEQKRLEKEKKEQKELKKLNKMKASEKMPELQIEKVEEESEDVPEEKMPLIPLTSKARVGLIAKAQIKSHKTRIIDGVPHKQCNIGECDFLTTSITQLIFHKTNKHGAKKAFPFHRFLCSTCGYRTTNFGALRAHKMTNHLTAPNRFHRTFYLKEAIGDKFYIKYFTGIGATPPPPPLLVLDDSQPSSSNAVAVTAPMKFPHGKSASEFTAQPKKRFSVPVVAPTMRQMLFFAQQDEDVDDEPFDSIFRPEALANLTPEEFAALKMVEFCCNVCPYRAPSMNRCQRHYAKHFTNDPIKCKMCSWTARGEEVMKAHEEMHRVDLAEKAAKLAAEQHAMKTDEEKAKHVEHEEFKQTDLFKSIHKWCLAEKAKRPELGEPFTRKMIDSIKGFACTDCPYTSKYRGDMRSHKKRHDIEQSFRCVQCTYTTNRPVSLKDHMKQHLVVNNSLANGSGATHPIVVNQGIPIGTRRGFGKDRIYNCSRCPYTTVSIGCLWRHARYHRRVPKHSICSNCTYSSLDTKKIEEHILVHLAMGGSTEQIPFVKRVDHHGRPVSSLTDLNGGPDNKAGERKVQKRKLEKAEKQEKQEVKVPEEDPESLEDEDEEDDEDEVPRSSSKRPSRYNKVKNEDKEFRIYNSPAQKRRRTSVEPSPDPEPTRQLSERVSRNKINYSLLSKNGSGKATPSSSSSNLMRLAEMEEDDEGKEDGEATNVVKPMEEDEDPMDIGHWKIRNLLRDEFGVDAPIKCPDCPFESPDAKILENHRFFHSPNGPTRPFVCSECTFNTITPTALIQHLKVHNDGNDEDMRHAKNPRLQKHQRKGDTIPHGVKGYSCTSCSFKTTTEHKLKEHTAIHRVHLINRIRVSMKRQPPKAEYQRPKMKHLMVAKNAKHCKKCTFKCVTQSVFIEHLDRHGWNQLYKCKICDYSDACKSVVDFHQMHHHSVKDQTLRGIIQATKIRIEHGHIQNPENADAAPTPEEIVKRSGSIIKCPLCEYVSHEGSQLAFHMTVEHLNEPNAEETISFLSMGIMPPRTTVVAV</sequence>
<dbReference type="eggNOG" id="KOG1721">
    <property type="taxonomic scope" value="Eukaryota"/>
</dbReference>
<feature type="region of interest" description="Disordered" evidence="9">
    <location>
        <begin position="1"/>
        <end position="107"/>
    </location>
</feature>
<dbReference type="PROSITE" id="PS50157">
    <property type="entry name" value="ZINC_FINGER_C2H2_2"/>
    <property type="match status" value="2"/>
</dbReference>
<feature type="compositionally biased region" description="Low complexity" evidence="9">
    <location>
        <begin position="1"/>
        <end position="24"/>
    </location>
</feature>
<keyword evidence="2" id="KW-0479">Metal-binding</keyword>
<evidence type="ECO:0000256" key="2">
    <source>
        <dbReference type="ARBA" id="ARBA00022723"/>
    </source>
</evidence>
<keyword evidence="3" id="KW-0677">Repeat</keyword>
<dbReference type="PANTHER" id="PTHR24392:SF56">
    <property type="entry name" value="ZINC FINGER PROTEIN 510"/>
    <property type="match status" value="1"/>
</dbReference>
<feature type="region of interest" description="Disordered" evidence="9">
    <location>
        <begin position="127"/>
        <end position="386"/>
    </location>
</feature>
<feature type="compositionally biased region" description="Polar residues" evidence="9">
    <location>
        <begin position="160"/>
        <end position="170"/>
    </location>
</feature>
<feature type="compositionally biased region" description="Basic and acidic residues" evidence="9">
    <location>
        <begin position="273"/>
        <end position="296"/>
    </location>
</feature>
<dbReference type="SMART" id="SM00355">
    <property type="entry name" value="ZnF_C2H2"/>
    <property type="match status" value="17"/>
</dbReference>
<feature type="compositionally biased region" description="Polar residues" evidence="9">
    <location>
        <begin position="213"/>
        <end position="226"/>
    </location>
</feature>
<feature type="compositionally biased region" description="Basic and acidic residues" evidence="9">
    <location>
        <begin position="497"/>
        <end position="507"/>
    </location>
</feature>
<keyword evidence="4 8" id="KW-0863">Zinc-finger</keyword>
<dbReference type="OMA" id="EKCSECP"/>
<feature type="domain" description="C2H2-type" evidence="10">
    <location>
        <begin position="1287"/>
        <end position="1314"/>
    </location>
</feature>
<feature type="compositionally biased region" description="Basic and acidic residues" evidence="9">
    <location>
        <begin position="1092"/>
        <end position="1106"/>
    </location>
</feature>
<reference evidence="11 12" key="2">
    <citation type="journal article" date="2011" name="PLoS Genet.">
        <title>Caenorhabditis briggsae recombinant inbred line genotypes reveal inter-strain incompatibility and the evolution of recombination.</title>
        <authorList>
            <person name="Ross J.A."/>
            <person name="Koboldt D.C."/>
            <person name="Staisch J.E."/>
            <person name="Chamberlin H.M."/>
            <person name="Gupta B.P."/>
            <person name="Miller R.D."/>
            <person name="Baird S.E."/>
            <person name="Haag E.S."/>
        </authorList>
    </citation>
    <scope>NUCLEOTIDE SEQUENCE [LARGE SCALE GENOMIC DNA]</scope>
    <source>
        <strain evidence="11 12">AF16</strain>
    </source>
</reference>
<dbReference type="GO" id="GO:0008270">
    <property type="term" value="F:zinc ion binding"/>
    <property type="evidence" value="ECO:0007669"/>
    <property type="project" value="UniProtKB-KW"/>
</dbReference>
<dbReference type="GO" id="GO:0000981">
    <property type="term" value="F:DNA-binding transcription factor activity, RNA polymerase II-specific"/>
    <property type="evidence" value="ECO:0000318"/>
    <property type="project" value="GO_Central"/>
</dbReference>
<dbReference type="Proteomes" id="UP000008549">
    <property type="component" value="Unassembled WGS sequence"/>
</dbReference>
<dbReference type="GO" id="GO:0003677">
    <property type="term" value="F:DNA binding"/>
    <property type="evidence" value="ECO:0007669"/>
    <property type="project" value="UniProtKB-KW"/>
</dbReference>